<gene>
    <name evidence="9" type="primary">suhB</name>
    <name evidence="9" type="ORF">FFA01_21800</name>
</gene>
<dbReference type="PANTHER" id="PTHR20854:SF4">
    <property type="entry name" value="INOSITOL-1-MONOPHOSPHATASE-RELATED"/>
    <property type="match status" value="1"/>
</dbReference>
<keyword evidence="10" id="KW-1185">Reference proteome</keyword>
<dbReference type="InterPro" id="IPR033942">
    <property type="entry name" value="IMPase"/>
</dbReference>
<dbReference type="Pfam" id="PF00459">
    <property type="entry name" value="Inositol_P"/>
    <property type="match status" value="1"/>
</dbReference>
<comment type="similarity">
    <text evidence="3 7">Belongs to the inositol monophosphatase superfamily.</text>
</comment>
<evidence type="ECO:0000313" key="10">
    <source>
        <dbReference type="Proteomes" id="UP000321154"/>
    </source>
</evidence>
<dbReference type="InterPro" id="IPR020583">
    <property type="entry name" value="Inositol_monoP_metal-BS"/>
</dbReference>
<proteinExistence type="inferred from homology"/>
<evidence type="ECO:0000313" key="9">
    <source>
        <dbReference type="EMBL" id="GEK83871.1"/>
    </source>
</evidence>
<dbReference type="PANTHER" id="PTHR20854">
    <property type="entry name" value="INOSITOL MONOPHOSPHATASE"/>
    <property type="match status" value="1"/>
</dbReference>
<dbReference type="InterPro" id="IPR020550">
    <property type="entry name" value="Inositol_monophosphatase_CS"/>
</dbReference>
<dbReference type="CDD" id="cd01639">
    <property type="entry name" value="IMPase"/>
    <property type="match status" value="1"/>
</dbReference>
<evidence type="ECO:0000256" key="5">
    <source>
        <dbReference type="ARBA" id="ARBA00022801"/>
    </source>
</evidence>
<comment type="caution">
    <text evidence="9">The sequence shown here is derived from an EMBL/GenBank/DDBJ whole genome shotgun (WGS) entry which is preliminary data.</text>
</comment>
<organism evidence="9 10">
    <name type="scientific">Frigoribacterium faeni</name>
    <dbReference type="NCBI Taxonomy" id="145483"/>
    <lineage>
        <taxon>Bacteria</taxon>
        <taxon>Bacillati</taxon>
        <taxon>Actinomycetota</taxon>
        <taxon>Actinomycetes</taxon>
        <taxon>Micrococcales</taxon>
        <taxon>Microbacteriaceae</taxon>
        <taxon>Frigoribacterium</taxon>
    </lineage>
</organism>
<keyword evidence="6 7" id="KW-0460">Magnesium</keyword>
<keyword evidence="5 7" id="KW-0378">Hydrolase</keyword>
<sequence>MFHDPIAQGGTVSENRPSGAVERDGSVPEPALSDALLRLARSVATEAAELAASRRSEGVEVAATKSSLVDVVTHTDREVEEFIRARLAAERPGDGFFGEEGAPDDSTTGLTWVVDPIDGTVNFLYGIPQWAVSIAVVENGPDPQRWRALAACVVNPLAGEVYEARLGGGAWLSGRRLAVSTPASLEQSLVGTGFSYDSDRRVEQAAILGRLIGRVRDIRRMGAASLDLCAVAAGRLDAYVERGLKPWDHAAGVLIAAEAGAVLQGEDGRAPDEALTVAVAPQIADELITALADARF</sequence>
<evidence type="ECO:0000256" key="2">
    <source>
        <dbReference type="ARBA" id="ARBA00001946"/>
    </source>
</evidence>
<dbReference type="PROSITE" id="PS00630">
    <property type="entry name" value="IMP_2"/>
    <property type="match status" value="1"/>
</dbReference>
<dbReference type="EC" id="3.1.3.25" evidence="7"/>
<evidence type="ECO:0000256" key="4">
    <source>
        <dbReference type="ARBA" id="ARBA00022723"/>
    </source>
</evidence>
<name>A0ABQ0UQW9_9MICO</name>
<accession>A0ABQ0UQW9</accession>
<evidence type="ECO:0000256" key="1">
    <source>
        <dbReference type="ARBA" id="ARBA00001033"/>
    </source>
</evidence>
<evidence type="ECO:0000256" key="3">
    <source>
        <dbReference type="ARBA" id="ARBA00009759"/>
    </source>
</evidence>
<dbReference type="PRINTS" id="PR00377">
    <property type="entry name" value="IMPHPHTASES"/>
</dbReference>
<dbReference type="InterPro" id="IPR000760">
    <property type="entry name" value="Inositol_monophosphatase-like"/>
</dbReference>
<dbReference type="PROSITE" id="PS00629">
    <property type="entry name" value="IMP_1"/>
    <property type="match status" value="1"/>
</dbReference>
<dbReference type="Gene3D" id="3.40.190.80">
    <property type="match status" value="1"/>
</dbReference>
<dbReference type="Gene3D" id="3.30.540.10">
    <property type="entry name" value="Fructose-1,6-Bisphosphatase, subunit A, domain 1"/>
    <property type="match status" value="1"/>
</dbReference>
<dbReference type="SUPFAM" id="SSF56655">
    <property type="entry name" value="Carbohydrate phosphatase"/>
    <property type="match status" value="1"/>
</dbReference>
<dbReference type="Proteomes" id="UP000321154">
    <property type="component" value="Unassembled WGS sequence"/>
</dbReference>
<comment type="catalytic activity">
    <reaction evidence="1 7">
        <text>a myo-inositol phosphate + H2O = myo-inositol + phosphate</text>
        <dbReference type="Rhea" id="RHEA:24056"/>
        <dbReference type="ChEBI" id="CHEBI:15377"/>
        <dbReference type="ChEBI" id="CHEBI:17268"/>
        <dbReference type="ChEBI" id="CHEBI:43474"/>
        <dbReference type="ChEBI" id="CHEBI:84139"/>
        <dbReference type="EC" id="3.1.3.25"/>
    </reaction>
</comment>
<evidence type="ECO:0000256" key="8">
    <source>
        <dbReference type="SAM" id="MobiDB-lite"/>
    </source>
</evidence>
<evidence type="ECO:0000256" key="7">
    <source>
        <dbReference type="RuleBase" id="RU364068"/>
    </source>
</evidence>
<reference evidence="9 10" key="1">
    <citation type="submission" date="2019-07" db="EMBL/GenBank/DDBJ databases">
        <title>Whole genome shotgun sequence of Frigoribacterium faeni NBRC 103066.</title>
        <authorList>
            <person name="Hosoyama A."/>
            <person name="Uohara A."/>
            <person name="Ohji S."/>
            <person name="Ichikawa N."/>
        </authorList>
    </citation>
    <scope>NUCLEOTIDE SEQUENCE [LARGE SCALE GENOMIC DNA]</scope>
    <source>
        <strain evidence="9 10">NBRC 103066</strain>
    </source>
</reference>
<protein>
    <recommendedName>
        <fullName evidence="7">Inositol-1-monophosphatase</fullName>
        <ecNumber evidence="7">3.1.3.25</ecNumber>
    </recommendedName>
</protein>
<evidence type="ECO:0000256" key="6">
    <source>
        <dbReference type="ARBA" id="ARBA00022842"/>
    </source>
</evidence>
<keyword evidence="4 7" id="KW-0479">Metal-binding</keyword>
<dbReference type="EMBL" id="BJUV01000021">
    <property type="protein sequence ID" value="GEK83871.1"/>
    <property type="molecule type" value="Genomic_DNA"/>
</dbReference>
<comment type="cofactor">
    <cofactor evidence="2 7">
        <name>Mg(2+)</name>
        <dbReference type="ChEBI" id="CHEBI:18420"/>
    </cofactor>
</comment>
<feature type="region of interest" description="Disordered" evidence="8">
    <location>
        <begin position="1"/>
        <end position="28"/>
    </location>
</feature>